<organism evidence="1 2">
    <name type="scientific">Nelumbo nucifera</name>
    <name type="common">Sacred lotus</name>
    <dbReference type="NCBI Taxonomy" id="4432"/>
    <lineage>
        <taxon>Eukaryota</taxon>
        <taxon>Viridiplantae</taxon>
        <taxon>Streptophyta</taxon>
        <taxon>Embryophyta</taxon>
        <taxon>Tracheophyta</taxon>
        <taxon>Spermatophyta</taxon>
        <taxon>Magnoliopsida</taxon>
        <taxon>Proteales</taxon>
        <taxon>Nelumbonaceae</taxon>
        <taxon>Nelumbo</taxon>
    </lineage>
</organism>
<keyword evidence="2" id="KW-1185">Reference proteome</keyword>
<dbReference type="AlphaFoldDB" id="A0A822YHK0"/>
<dbReference type="InterPro" id="IPR004242">
    <property type="entry name" value="Transposase_21"/>
</dbReference>
<gene>
    <name evidence="1" type="ORF">HUJ06_010911</name>
</gene>
<dbReference type="Pfam" id="PF02992">
    <property type="entry name" value="Transposase_21"/>
    <property type="match status" value="1"/>
</dbReference>
<accession>A0A822YHK0</accession>
<evidence type="ECO:0000313" key="1">
    <source>
        <dbReference type="EMBL" id="DAD32060.1"/>
    </source>
</evidence>
<reference evidence="1 2" key="1">
    <citation type="journal article" date="2020" name="Mol. Biol. Evol.">
        <title>Distinct Expression and Methylation Patterns for Genes with Different Fates following a Single Whole-Genome Duplication in Flowering Plants.</title>
        <authorList>
            <person name="Shi T."/>
            <person name="Rahmani R.S."/>
            <person name="Gugger P.F."/>
            <person name="Wang M."/>
            <person name="Li H."/>
            <person name="Zhang Y."/>
            <person name="Li Z."/>
            <person name="Wang Q."/>
            <person name="Van de Peer Y."/>
            <person name="Marchal K."/>
            <person name="Chen J."/>
        </authorList>
    </citation>
    <scope>NUCLEOTIDE SEQUENCE [LARGE SCALE GENOMIC DNA]</scope>
    <source>
        <tissue evidence="1">Leaf</tissue>
    </source>
</reference>
<proteinExistence type="predicted"/>
<sequence>MEKIDACKNGCMLFWGDDVEKDMCDKCGESRWKSDNNCELDDCDQDATLSKKKRPVKVLRYLPFIPRLQRLFMSSKTSQSMTWHEDGRTKYGMLRHPADGDAWIDFNQRYPDFAVDKMNIRLTLATDASGDIFFAAMFRKYQ</sequence>
<dbReference type="PANTHER" id="PTHR10775">
    <property type="entry name" value="OS08G0208400 PROTEIN"/>
    <property type="match status" value="1"/>
</dbReference>
<dbReference type="EMBL" id="DUZY01000003">
    <property type="protein sequence ID" value="DAD32060.1"/>
    <property type="molecule type" value="Genomic_DNA"/>
</dbReference>
<comment type="caution">
    <text evidence="1">The sequence shown here is derived from an EMBL/GenBank/DDBJ whole genome shotgun (WGS) entry which is preliminary data.</text>
</comment>
<protein>
    <submittedName>
        <fullName evidence="1">Uncharacterized protein</fullName>
    </submittedName>
</protein>
<name>A0A822YHK0_NELNU</name>
<evidence type="ECO:0000313" key="2">
    <source>
        <dbReference type="Proteomes" id="UP000607653"/>
    </source>
</evidence>
<dbReference type="Proteomes" id="UP000607653">
    <property type="component" value="Unassembled WGS sequence"/>
</dbReference>
<dbReference type="PANTHER" id="PTHR10775:SF185">
    <property type="entry name" value="OS08G0208400 PROTEIN"/>
    <property type="match status" value="1"/>
</dbReference>